<sequence>MDDNVASSRLRPLLPGPARDGPSGSRPPFKLNIPKRTSVKTACQACRQRKAKCDGQRPQCLACVSGGRECHYVSHPFEAEAAVLKRKHEKLQERITEHESLYSSLKTREPHETDEILRRIRAGQDVKTITGDIRGMDAAKQSSTSSTSRKHASSPTLLATRTSFSEAQQPGLTASNEHPDHILEEAWQDTQRRPSEHMFIGIPGYILPLSRWTSAHQDNNLLSHLLLLFWTWDTVCNRVIDRTIFEEDLKNLDPMTTGAPSEIRFCSPFLVNALLAVGCLYSTDSATFSVPDEISTRGRIFAQEALRCLKIEDTRPSLAVAQGLALMYAYESALGDGDTALEFYSLMQQRYMELRLDDIQRSTDTAIAGSRQRAEAHALSWIQWGFYVWDWKPMHGLCRRSVIEKPTREKTWQQDSAPLNRKESPEYWWFPYPESMVPQRSLKREIFDVECTFTEITEQVLGFIIPIEQGVSPFSNTKRAVELYSKLMEWKFSLPEPLRAENAVLPAAILLHPGVDLVAISVLQPFDSIPKSAFGPFNPRSTTYAHATNAMSTIWHFRALYTLRNEHWLIQTSTVCAFRVLLAIEESPIQLETFIKACRALLELGEAFPVAKKVRYAIESTIKDKGVNLPAYAKEYMPHGARAGIVELIDVKVRDHTVAAEEASERNEDRFTLTGLLSALAPSETEAD</sequence>
<dbReference type="SUPFAM" id="SSF57701">
    <property type="entry name" value="Zn2/Cys6 DNA-binding domain"/>
    <property type="match status" value="1"/>
</dbReference>
<dbReference type="CDD" id="cd12148">
    <property type="entry name" value="fungal_TF_MHR"/>
    <property type="match status" value="1"/>
</dbReference>
<dbReference type="GO" id="GO:0008270">
    <property type="term" value="F:zinc ion binding"/>
    <property type="evidence" value="ECO:0007669"/>
    <property type="project" value="InterPro"/>
</dbReference>
<organism evidence="6 7">
    <name type="scientific">Fusarium longipes</name>
    <dbReference type="NCBI Taxonomy" id="694270"/>
    <lineage>
        <taxon>Eukaryota</taxon>
        <taxon>Fungi</taxon>
        <taxon>Dikarya</taxon>
        <taxon>Ascomycota</taxon>
        <taxon>Pezizomycotina</taxon>
        <taxon>Sordariomycetes</taxon>
        <taxon>Hypocreomycetidae</taxon>
        <taxon>Hypocreales</taxon>
        <taxon>Nectriaceae</taxon>
        <taxon>Fusarium</taxon>
    </lineage>
</organism>
<dbReference type="PROSITE" id="PS50048">
    <property type="entry name" value="ZN2_CY6_FUNGAL_2"/>
    <property type="match status" value="1"/>
</dbReference>
<dbReference type="Pfam" id="PF00172">
    <property type="entry name" value="Zn_clus"/>
    <property type="match status" value="1"/>
</dbReference>
<name>A0A395T310_9HYPO</name>
<keyword evidence="3" id="KW-0175">Coiled coil</keyword>
<dbReference type="GO" id="GO:0000981">
    <property type="term" value="F:DNA-binding transcription factor activity, RNA polymerase II-specific"/>
    <property type="evidence" value="ECO:0007669"/>
    <property type="project" value="InterPro"/>
</dbReference>
<dbReference type="OrthoDB" id="5595695at2759"/>
<dbReference type="GO" id="GO:0003677">
    <property type="term" value="F:DNA binding"/>
    <property type="evidence" value="ECO:0007669"/>
    <property type="project" value="InterPro"/>
</dbReference>
<dbReference type="STRING" id="694270.A0A395T310"/>
<accession>A0A395T310</accession>
<dbReference type="InterPro" id="IPR001138">
    <property type="entry name" value="Zn2Cys6_DnaBD"/>
</dbReference>
<feature type="coiled-coil region" evidence="3">
    <location>
        <begin position="81"/>
        <end position="108"/>
    </location>
</feature>
<dbReference type="EMBL" id="PXOG01000056">
    <property type="protein sequence ID" value="RGP79070.1"/>
    <property type="molecule type" value="Genomic_DNA"/>
</dbReference>
<evidence type="ECO:0000256" key="2">
    <source>
        <dbReference type="ARBA" id="ARBA00023242"/>
    </source>
</evidence>
<dbReference type="GO" id="GO:0006351">
    <property type="term" value="P:DNA-templated transcription"/>
    <property type="evidence" value="ECO:0007669"/>
    <property type="project" value="InterPro"/>
</dbReference>
<feature type="region of interest" description="Disordered" evidence="4">
    <location>
        <begin position="1"/>
        <end position="31"/>
    </location>
</feature>
<dbReference type="CDD" id="cd00067">
    <property type="entry name" value="GAL4"/>
    <property type="match status" value="1"/>
</dbReference>
<keyword evidence="2" id="KW-0539">Nucleus</keyword>
<evidence type="ECO:0000256" key="1">
    <source>
        <dbReference type="ARBA" id="ARBA00022723"/>
    </source>
</evidence>
<dbReference type="PANTHER" id="PTHR47256:SF1">
    <property type="entry name" value="ZN(II)2CYS6 TRANSCRIPTION FACTOR (EUROFUNG)"/>
    <property type="match status" value="1"/>
</dbReference>
<keyword evidence="1" id="KW-0479">Metal-binding</keyword>
<dbReference type="InterPro" id="IPR053187">
    <property type="entry name" value="Notoamide_regulator"/>
</dbReference>
<proteinExistence type="predicted"/>
<keyword evidence="7" id="KW-1185">Reference proteome</keyword>
<dbReference type="Proteomes" id="UP000266234">
    <property type="component" value="Unassembled WGS sequence"/>
</dbReference>
<reference evidence="6 7" key="1">
    <citation type="journal article" date="2018" name="PLoS Pathog.">
        <title>Evolution of structural diversity of trichothecenes, a family of toxins produced by plant pathogenic and entomopathogenic fungi.</title>
        <authorList>
            <person name="Proctor R.H."/>
            <person name="McCormick S.P."/>
            <person name="Kim H.S."/>
            <person name="Cardoza R.E."/>
            <person name="Stanley A.M."/>
            <person name="Lindo L."/>
            <person name="Kelly A."/>
            <person name="Brown D.W."/>
            <person name="Lee T."/>
            <person name="Vaughan M.M."/>
            <person name="Alexander N.J."/>
            <person name="Busman M."/>
            <person name="Gutierrez S."/>
        </authorList>
    </citation>
    <scope>NUCLEOTIDE SEQUENCE [LARGE SCALE GENOMIC DNA]</scope>
    <source>
        <strain evidence="6 7">NRRL 20695</strain>
    </source>
</reference>
<dbReference type="InterPro" id="IPR007219">
    <property type="entry name" value="XnlR_reg_dom"/>
</dbReference>
<dbReference type="SMART" id="SM00066">
    <property type="entry name" value="GAL4"/>
    <property type="match status" value="1"/>
</dbReference>
<dbReference type="Gene3D" id="4.10.240.10">
    <property type="entry name" value="Zn(2)-C6 fungal-type DNA-binding domain"/>
    <property type="match status" value="1"/>
</dbReference>
<evidence type="ECO:0000256" key="3">
    <source>
        <dbReference type="SAM" id="Coils"/>
    </source>
</evidence>
<dbReference type="PANTHER" id="PTHR47256">
    <property type="entry name" value="ZN(II)2CYS6 TRANSCRIPTION FACTOR (EUROFUNG)-RELATED"/>
    <property type="match status" value="1"/>
</dbReference>
<protein>
    <submittedName>
        <fullName evidence="6">Nitrogen assimilation transcription factor nit-4</fullName>
    </submittedName>
</protein>
<evidence type="ECO:0000313" key="7">
    <source>
        <dbReference type="Proteomes" id="UP000266234"/>
    </source>
</evidence>
<evidence type="ECO:0000259" key="5">
    <source>
        <dbReference type="PROSITE" id="PS50048"/>
    </source>
</evidence>
<dbReference type="PROSITE" id="PS00463">
    <property type="entry name" value="ZN2_CY6_FUNGAL_1"/>
    <property type="match status" value="1"/>
</dbReference>
<evidence type="ECO:0000313" key="6">
    <source>
        <dbReference type="EMBL" id="RGP79070.1"/>
    </source>
</evidence>
<dbReference type="Pfam" id="PF04082">
    <property type="entry name" value="Fungal_trans"/>
    <property type="match status" value="1"/>
</dbReference>
<dbReference type="AlphaFoldDB" id="A0A395T310"/>
<evidence type="ECO:0000256" key="4">
    <source>
        <dbReference type="SAM" id="MobiDB-lite"/>
    </source>
</evidence>
<dbReference type="InterPro" id="IPR036864">
    <property type="entry name" value="Zn2-C6_fun-type_DNA-bd_sf"/>
</dbReference>
<comment type="caution">
    <text evidence="6">The sequence shown here is derived from an EMBL/GenBank/DDBJ whole genome shotgun (WGS) entry which is preliminary data.</text>
</comment>
<gene>
    <name evidence="6" type="ORF">FLONG3_2976</name>
</gene>
<feature type="region of interest" description="Disordered" evidence="4">
    <location>
        <begin position="132"/>
        <end position="156"/>
    </location>
</feature>
<feature type="domain" description="Zn(2)-C6 fungal-type" evidence="5">
    <location>
        <begin position="42"/>
        <end position="72"/>
    </location>
</feature>